<keyword evidence="2" id="KW-1185">Reference proteome</keyword>
<evidence type="ECO:0000313" key="1">
    <source>
        <dbReference type="EMBL" id="KAG2564502.1"/>
    </source>
</evidence>
<dbReference type="EMBL" id="CM029050">
    <property type="protein sequence ID" value="KAG2564502.1"/>
    <property type="molecule type" value="Genomic_DNA"/>
</dbReference>
<name>A0A8T0PVW5_PANVG</name>
<dbReference type="Proteomes" id="UP000823388">
    <property type="component" value="Chromosome 7N"/>
</dbReference>
<proteinExistence type="predicted"/>
<comment type="caution">
    <text evidence="1">The sequence shown here is derived from an EMBL/GenBank/DDBJ whole genome shotgun (WGS) entry which is preliminary data.</text>
</comment>
<feature type="non-terminal residue" evidence="1">
    <location>
        <position position="1"/>
    </location>
</feature>
<protein>
    <submittedName>
        <fullName evidence="1">Uncharacterized protein</fullName>
    </submittedName>
</protein>
<dbReference type="AlphaFoldDB" id="A0A8T0PVW5"/>
<organism evidence="1 2">
    <name type="scientific">Panicum virgatum</name>
    <name type="common">Blackwell switchgrass</name>
    <dbReference type="NCBI Taxonomy" id="38727"/>
    <lineage>
        <taxon>Eukaryota</taxon>
        <taxon>Viridiplantae</taxon>
        <taxon>Streptophyta</taxon>
        <taxon>Embryophyta</taxon>
        <taxon>Tracheophyta</taxon>
        <taxon>Spermatophyta</taxon>
        <taxon>Magnoliopsida</taxon>
        <taxon>Liliopsida</taxon>
        <taxon>Poales</taxon>
        <taxon>Poaceae</taxon>
        <taxon>PACMAD clade</taxon>
        <taxon>Panicoideae</taxon>
        <taxon>Panicodae</taxon>
        <taxon>Paniceae</taxon>
        <taxon>Panicinae</taxon>
        <taxon>Panicum</taxon>
        <taxon>Panicum sect. Hiantes</taxon>
    </lineage>
</organism>
<accession>A0A8T0PVW5</accession>
<evidence type="ECO:0000313" key="2">
    <source>
        <dbReference type="Proteomes" id="UP000823388"/>
    </source>
</evidence>
<reference evidence="1" key="1">
    <citation type="submission" date="2020-05" db="EMBL/GenBank/DDBJ databases">
        <title>WGS assembly of Panicum virgatum.</title>
        <authorList>
            <person name="Lovell J.T."/>
            <person name="Jenkins J."/>
            <person name="Shu S."/>
            <person name="Juenger T.E."/>
            <person name="Schmutz J."/>
        </authorList>
    </citation>
    <scope>NUCLEOTIDE SEQUENCE</scope>
    <source>
        <strain evidence="1">AP13</strain>
    </source>
</reference>
<sequence length="150" mass="16935">RVSMHNNSSFIHFIGSCEAHIIARRFSQPRRKSRLSNGTSATIVVRSSTLIGHSERSNSTRFGSPRINKFSNCVHPCSCFGSEDSRCNLNKDDVQWVAGPYPSKLNDLREEGSPFGTTTFSRPSQPSRISISRLFAIDKLVRFIIPSFWR</sequence>
<gene>
    <name evidence="1" type="ORF">PVAP13_7NG113114</name>
</gene>